<comment type="subcellular location">
    <subcellularLocation>
        <location evidence="1 6">Membrane</location>
        <topology evidence="1 6">Multi-pass membrane protein</topology>
    </subcellularLocation>
</comment>
<feature type="compositionally biased region" description="Polar residues" evidence="7">
    <location>
        <begin position="667"/>
        <end position="676"/>
    </location>
</feature>
<feature type="compositionally biased region" description="Polar residues" evidence="7">
    <location>
        <begin position="638"/>
        <end position="648"/>
    </location>
</feature>
<evidence type="ECO:0000256" key="6">
    <source>
        <dbReference type="RuleBase" id="RU367089"/>
    </source>
</evidence>
<feature type="compositionally biased region" description="Polar residues" evidence="7">
    <location>
        <begin position="1110"/>
        <end position="1119"/>
    </location>
</feature>
<comment type="similarity">
    <text evidence="2 6">Belongs to the pecanex family.</text>
</comment>
<dbReference type="InterPro" id="IPR039797">
    <property type="entry name" value="Pecanex"/>
</dbReference>
<feature type="region of interest" description="Disordered" evidence="7">
    <location>
        <begin position="1095"/>
        <end position="1123"/>
    </location>
</feature>
<evidence type="ECO:0000256" key="7">
    <source>
        <dbReference type="SAM" id="MobiDB-lite"/>
    </source>
</evidence>
<dbReference type="EMBL" id="JTDF01001081">
    <property type="protein sequence ID" value="KAF8570517.1"/>
    <property type="molecule type" value="Genomic_DNA"/>
</dbReference>
<dbReference type="GO" id="GO:0007029">
    <property type="term" value="P:endoplasmic reticulum organization"/>
    <property type="evidence" value="ECO:0007669"/>
    <property type="project" value="TreeGrafter"/>
</dbReference>
<dbReference type="InterPro" id="IPR007735">
    <property type="entry name" value="Pecanex_C"/>
</dbReference>
<name>A0A8T0DUZ7_9TREM</name>
<feature type="transmembrane region" description="Helical" evidence="6">
    <location>
        <begin position="35"/>
        <end position="54"/>
    </location>
</feature>
<feature type="compositionally biased region" description="Basic and acidic residues" evidence="7">
    <location>
        <begin position="677"/>
        <end position="692"/>
    </location>
</feature>
<dbReference type="PANTHER" id="PTHR12372">
    <property type="entry name" value="PECANEX"/>
    <property type="match status" value="1"/>
</dbReference>
<sequence length="2270" mass="253621">MRLRMIAKIVKEDLLSSLTGGFYFDSTETHLTNLIHLYTWIIFFISPLVAYLLAPDSYICVALYGSFVVLFTTLIKFVVWRLHRILDTEEPIIVKPRDSSTSNQLIEKARISAGIGAHEPSLTDHVTAPENIGRMHDVEERYLMEALQHNQSIVPRQLPVSPVSNRPHAGASFADHPNVPAVNLENSDVSSRALNNSVASENIHLEVLDRSSNCDKLVDTLIHEQTLIIDTNLCTNQPEAKSAVCFKNVPIDKSSESPCASATPVLHSSPFTIRKPVHRQLSWVAANSFSEADHCPQSVGQNEAKSFSYSPSTSRSLYRRRSYYSGATELRFQLPGLSDRINSTIPPAPFSVDLVRADMERCRLAIQQMKLDVHRLRARPRPKLSLSHKNFESADLYPKRRNLSVGRPRSSSQRYHRSIWTSNFHASHRQASTLAYFPPSLFPRLMNHPSDIAELNLADAVLFWRRHFASVDDTSRTTTSALRQPLRRPGSALRLGRQQSMESASCRLGPHLVEVDTINLRLHSAVHSSPLTRQASVDNSLRSRLPTDGDVLTNVSVPSTSQIPLAPAATEESNFVNEYEATEVHPPQPPDADALMCVVNDCGSLDGPLPNITVNRRLNRRLGFRRKTLLPVTCMPKQGTSQSVTGLSSRGLEECNDFDGAGDDTQSKTNHNPSTHSRTETGDPDPRKEDCERSAIESTAYARIPEASTSAKQTRAAAHHTVDVILAQLMGVSSLADAGLTHEQCLAQLRDSGNAEESENAELDILFAVTAATCSVDEPSVSRPTTSTEHVSALSCLSDQVGVADHRTSNSSVHVTVTRRRGLTETARSAIQLDGSEGSDWLLLSESWPFIQPRVASSLWPSDVICNLALTFHRLSHLLMTEDAHHLWFSGFWSLYIPLCFVLSRLPCNPELYTTLSSGFWSRELWRRHLAACLSKLTRSLCWFGFKSKVRNGSASECNDRCGCGGPCWFWSKKPKPLLPSSEPSAWLRGWLPFISDVDKKSAIRAKSMTDPENADRLLRLASSKSTSQPNEASTKKDGLPVTISSYPLGSLLKGRKYVSSPSLFFVDTPDGGSYSVHVRADSFRRCHLVAPSSPTLACSKQPKSRKRLSTTNRSSPDSSVEHEYITLPSSQPEVVDHPVGSAHSLNTTGRRQSNFQTCSHAINLSFTEKEQARIDDFLQPKLPTVSDTHAARSTLTENEMSADLKLASSIPCHHSDPLPSLIHSALVARLRNDFICSVAFAVSVFGLHASPALSYTLDRPIVQRSLTWTTVLCGGCLHYIWPNLRKSYPWLCVAKPVIRTHSEGKLSKWETGYFWFCWFERNLLIPAVTVLTVSHAIVDLVTKFPTPWATIIVLVTSMKMLRNGFAAPGRTFLTLFFTELLFNFDFPLASEVFPLNYFLVSILLCKILELVHKLHFVYTYTTPFRITWGSVTHAILHVAFIPHVLFMLGNCVLSTILSSPLEPFLASALFITSYVRPIKFWEVSHRTERMETTNTALASQLRGIAEKLTLLNLNAIFYERLARDLQATLAGDIQLGRLGGLTIRHGDILIMGSEDLNFVIHIIEVGNGMVSFQLRGLEFLGTYCHALETEALRSHSHNDNECCCCHPGHCPGLLSLNAALRMRCMTWQFVADSYNVRGYRMNSHCADTGLRMNDLRKILVNRFVQCIIYYVLQLPDLAQRLETITPCLRANNFFSSLHFDLDPVFLKVIDEDFDEQLNGVSRLRFVQVYSDWIRYCLWKKPDLVGIVSCEPDSALTSLCYALAILGRRCMGGVQATNYDVNQVLRGIHDVFKGDVLVMTKDEWVLADLDLLQTVVSPAMRVALKLYQDNFIWSSDLTHNALYRKIVYTENNFVICHETDPRWRLAVLNDAQSLFSIRWVGTESNDMYRIVQLTKSNLQFCAVKINSECVRGLWAGQQREQIFLRNTNLERGSIQGAQHVLRNLVNSCCDPPIGYPIYVSPILTSFAGSNSLYGRVAGPELSFKGILSGLWSFGRWLFTKTCRQDCRPVKQNIEIPMELVPRQGSGDGVPISFEKRDPSTIYALGTSLHTTHAQWPSASESMESMHQQQQRKSLRRGSTHVTTLAALVHEHHETEGVLPSDISRSGMRRRTRVKIVDPTQILNDRHNKLQWPSEEWRARCLSQSACISSVHSGLEGQCVHRWTPSNPDPMARSFCHQTICLITFPGGPPLLEGHYIAIWEDKGVSEIPPMECASESVQSGDESLLPNRTCDFYTALPSVITAFSSAGPSNIVTHSSSQMGVDLFPNDFLV</sequence>
<evidence type="ECO:0000313" key="10">
    <source>
        <dbReference type="Proteomes" id="UP000699462"/>
    </source>
</evidence>
<gene>
    <name evidence="9" type="ORF">P879_04124</name>
</gene>
<evidence type="ECO:0000256" key="1">
    <source>
        <dbReference type="ARBA" id="ARBA00004141"/>
    </source>
</evidence>
<dbReference type="PANTHER" id="PTHR12372:SF7">
    <property type="entry name" value="PROTEIN PECANEX"/>
    <property type="match status" value="1"/>
</dbReference>
<dbReference type="Proteomes" id="UP000699462">
    <property type="component" value="Unassembled WGS sequence"/>
</dbReference>
<feature type="transmembrane region" description="Helical" evidence="6">
    <location>
        <begin position="61"/>
        <end position="80"/>
    </location>
</feature>
<feature type="region of interest" description="Disordered" evidence="7">
    <location>
        <begin position="479"/>
        <end position="498"/>
    </location>
</feature>
<feature type="region of interest" description="Disordered" evidence="7">
    <location>
        <begin position="635"/>
        <end position="692"/>
    </location>
</feature>
<evidence type="ECO:0000256" key="4">
    <source>
        <dbReference type="ARBA" id="ARBA00022989"/>
    </source>
</evidence>
<protein>
    <recommendedName>
        <fullName evidence="6">Pecanex-like protein</fullName>
    </recommendedName>
</protein>
<evidence type="ECO:0000259" key="8">
    <source>
        <dbReference type="Pfam" id="PF05041"/>
    </source>
</evidence>
<keyword evidence="5 6" id="KW-0472">Membrane</keyword>
<accession>A0A8T0DUZ7</accession>
<dbReference type="OrthoDB" id="10037631at2759"/>
<evidence type="ECO:0000313" key="9">
    <source>
        <dbReference type="EMBL" id="KAF8570517.1"/>
    </source>
</evidence>
<organism evidence="9 10">
    <name type="scientific">Paragonimus westermani</name>
    <dbReference type="NCBI Taxonomy" id="34504"/>
    <lineage>
        <taxon>Eukaryota</taxon>
        <taxon>Metazoa</taxon>
        <taxon>Spiralia</taxon>
        <taxon>Lophotrochozoa</taxon>
        <taxon>Platyhelminthes</taxon>
        <taxon>Trematoda</taxon>
        <taxon>Digenea</taxon>
        <taxon>Plagiorchiida</taxon>
        <taxon>Troglotremata</taxon>
        <taxon>Troglotrematidae</taxon>
        <taxon>Paragonimus</taxon>
    </lineage>
</organism>
<evidence type="ECO:0000256" key="5">
    <source>
        <dbReference type="ARBA" id="ARBA00023136"/>
    </source>
</evidence>
<reference evidence="9 10" key="1">
    <citation type="submission" date="2019-07" db="EMBL/GenBank/DDBJ databases">
        <title>Annotation for the trematode Paragonimus westermani.</title>
        <authorList>
            <person name="Choi Y.-J."/>
        </authorList>
    </citation>
    <scope>NUCLEOTIDE SEQUENCE [LARGE SCALE GENOMIC DNA]</scope>
    <source>
        <strain evidence="9">180907_Pwestermani</strain>
    </source>
</reference>
<keyword evidence="3 6" id="KW-0812">Transmembrane</keyword>
<dbReference type="Pfam" id="PF05041">
    <property type="entry name" value="Pecanex_C"/>
    <property type="match status" value="1"/>
</dbReference>
<comment type="caution">
    <text evidence="6">Lacks conserved residue(s) required for the propagation of feature annotation.</text>
</comment>
<evidence type="ECO:0000256" key="2">
    <source>
        <dbReference type="ARBA" id="ARBA00010170"/>
    </source>
</evidence>
<keyword evidence="4 6" id="KW-1133">Transmembrane helix</keyword>
<feature type="domain" description="Pecanex C-terminal" evidence="8">
    <location>
        <begin position="1752"/>
        <end position="1970"/>
    </location>
</feature>
<dbReference type="GO" id="GO:0005783">
    <property type="term" value="C:endoplasmic reticulum"/>
    <property type="evidence" value="ECO:0007669"/>
    <property type="project" value="TreeGrafter"/>
</dbReference>
<evidence type="ECO:0000256" key="3">
    <source>
        <dbReference type="ARBA" id="ARBA00022692"/>
    </source>
</evidence>
<dbReference type="GO" id="GO:0016020">
    <property type="term" value="C:membrane"/>
    <property type="evidence" value="ECO:0007669"/>
    <property type="project" value="UniProtKB-SubCell"/>
</dbReference>
<comment type="caution">
    <text evidence="9">The sequence shown here is derived from an EMBL/GenBank/DDBJ whole genome shotgun (WGS) entry which is preliminary data.</text>
</comment>
<proteinExistence type="inferred from homology"/>
<keyword evidence="10" id="KW-1185">Reference proteome</keyword>